<dbReference type="EMBL" id="FPAW01000026">
    <property type="protein sequence ID" value="SFU09638.1"/>
    <property type="molecule type" value="Genomic_DNA"/>
</dbReference>
<dbReference type="Proteomes" id="UP000182466">
    <property type="component" value="Unassembled WGS sequence"/>
</dbReference>
<name>A0A1I7DD74_9RHOB</name>
<reference evidence="3 4" key="1">
    <citation type="submission" date="2016-10" db="EMBL/GenBank/DDBJ databases">
        <authorList>
            <person name="de Groot N.N."/>
        </authorList>
    </citation>
    <scope>NUCLEOTIDE SEQUENCE [LARGE SCALE GENOMIC DNA]</scope>
    <source>
        <strain evidence="3 4">CGMCC 1.10959</strain>
    </source>
</reference>
<evidence type="ECO:0000259" key="2">
    <source>
        <dbReference type="SMART" id="SM00881"/>
    </source>
</evidence>
<dbReference type="OrthoDB" id="9807426at2"/>
<keyword evidence="4" id="KW-1185">Reference proteome</keyword>
<dbReference type="SUPFAM" id="SSF51735">
    <property type="entry name" value="NAD(P)-binding Rossmann-fold domains"/>
    <property type="match status" value="1"/>
</dbReference>
<dbReference type="Gene3D" id="3.40.50.720">
    <property type="entry name" value="NAD(P)-binding Rossmann-like Domain"/>
    <property type="match status" value="1"/>
</dbReference>
<dbReference type="Pfam" id="PF13380">
    <property type="entry name" value="CoA_binding_2"/>
    <property type="match status" value="1"/>
</dbReference>
<dbReference type="SMART" id="SM00881">
    <property type="entry name" value="CoA_binding"/>
    <property type="match status" value="1"/>
</dbReference>
<protein>
    <submittedName>
        <fullName evidence="3">Acetyl-CoA synthetase</fullName>
    </submittedName>
</protein>
<dbReference type="STRING" id="999627.SAMN05216236_12628"/>
<sequence length="672" mass="70319">MRDLARLLNPHSIAVIGGGAWCASIMQAADRIGFSGEIFPVHPEGKNISGRKALRRLEDWPEPIDAAFVGINRHGTIAAIETLSGLNAGGAVCFASGFTEATAEDAGGADLQAQLVWAAGRMPILGPNCYGFINALDRVAIWPDQHGMQPVDRGVAILSQSSNIAINLTMQKRGLPIAYMVTCGNMAQVGQAELAAALLDDTRVTAIGLHVEGFGDLRAWEALAQKANTRGVPLVALKVGRSEQARQATVSHTASLAGSDAGAQAFLDRLGIARLHGLPEFLETLKLLHCTGRLGGNRIASISCSGGEASLVADMATTRALSLPPLDAGQKETLRHTLGPMVALANPLDYHTYVWRDADAMAQAWAGMTGGDIDLTLSIVDYPHTDATDWDCATQAAIQVRRDTGRPFAVVATLPELMPEPVARDLMAHGVVPLAGLNEALAAAEAAAVGRAPCPEPVLLPGSGVPDLILNEAEAKAALAAHGLHVPAWGLVLAGAEMAKAAEHLRPPFVVKGLGLTHKSEHGAVRLGLQADDLARAAQEIGTDEVLIEEMETGGVAELLVGVTRDAAHGFVLTLGAGGVLTELLRDTVSLLVPSPPEQVEQALRQLGCAPLLAGYRGKPAAQMAAILRAVMAVQSYVIANADTVTEVEINPLICTPDRAIAVDALIRKARK</sequence>
<gene>
    <name evidence="3" type="ORF">SAMN05216236_12628</name>
</gene>
<dbReference type="InterPro" id="IPR016102">
    <property type="entry name" value="Succinyl-CoA_synth-like"/>
</dbReference>
<evidence type="ECO:0000256" key="1">
    <source>
        <dbReference type="ARBA" id="ARBA00022532"/>
    </source>
</evidence>
<dbReference type="eggNOG" id="COG1042">
    <property type="taxonomic scope" value="Bacteria"/>
</dbReference>
<dbReference type="PANTHER" id="PTHR42793">
    <property type="entry name" value="COA BINDING DOMAIN CONTAINING PROTEIN"/>
    <property type="match status" value="1"/>
</dbReference>
<organism evidence="3 4">
    <name type="scientific">Sedimentitalea nanhaiensis</name>
    <dbReference type="NCBI Taxonomy" id="999627"/>
    <lineage>
        <taxon>Bacteria</taxon>
        <taxon>Pseudomonadati</taxon>
        <taxon>Pseudomonadota</taxon>
        <taxon>Alphaproteobacteria</taxon>
        <taxon>Rhodobacterales</taxon>
        <taxon>Paracoccaceae</taxon>
        <taxon>Sedimentitalea</taxon>
    </lineage>
</organism>
<dbReference type="InterPro" id="IPR013815">
    <property type="entry name" value="ATP_grasp_subdomain_1"/>
</dbReference>
<dbReference type="RefSeq" id="WP_027262284.1">
    <property type="nucleotide sequence ID" value="NZ_FPAW01000026.1"/>
</dbReference>
<dbReference type="Gene3D" id="3.30.470.20">
    <property type="entry name" value="ATP-grasp fold, B domain"/>
    <property type="match status" value="1"/>
</dbReference>
<dbReference type="Pfam" id="PF13607">
    <property type="entry name" value="Succ_CoA_lig"/>
    <property type="match status" value="1"/>
</dbReference>
<dbReference type="InterPro" id="IPR032875">
    <property type="entry name" value="Succ_CoA_lig_flav_dom"/>
</dbReference>
<dbReference type="GO" id="GO:0005524">
    <property type="term" value="F:ATP binding"/>
    <property type="evidence" value="ECO:0007669"/>
    <property type="project" value="InterPro"/>
</dbReference>
<dbReference type="FunFam" id="3.40.50.261:FF:000021">
    <property type="entry name" value="Acetyl-CoA synthetase, putative"/>
    <property type="match status" value="1"/>
</dbReference>
<proteinExistence type="predicted"/>
<feature type="domain" description="CoA-binding" evidence="2">
    <location>
        <begin position="7"/>
        <end position="98"/>
    </location>
</feature>
<dbReference type="SUPFAM" id="SSF56059">
    <property type="entry name" value="Glutathione synthetase ATP-binding domain-like"/>
    <property type="match status" value="1"/>
</dbReference>
<dbReference type="AlphaFoldDB" id="A0A1I7DD74"/>
<dbReference type="SUPFAM" id="SSF52210">
    <property type="entry name" value="Succinyl-CoA synthetase domains"/>
    <property type="match status" value="2"/>
</dbReference>
<dbReference type="GO" id="GO:0006099">
    <property type="term" value="P:tricarboxylic acid cycle"/>
    <property type="evidence" value="ECO:0007669"/>
    <property type="project" value="UniProtKB-KW"/>
</dbReference>
<dbReference type="PANTHER" id="PTHR42793:SF4">
    <property type="entry name" value="BLL6376 PROTEIN"/>
    <property type="match status" value="1"/>
</dbReference>
<dbReference type="InterPro" id="IPR036291">
    <property type="entry name" value="NAD(P)-bd_dom_sf"/>
</dbReference>
<dbReference type="Gene3D" id="3.30.1490.20">
    <property type="entry name" value="ATP-grasp fold, A domain"/>
    <property type="match status" value="1"/>
</dbReference>
<evidence type="ECO:0000313" key="4">
    <source>
        <dbReference type="Proteomes" id="UP000182466"/>
    </source>
</evidence>
<dbReference type="Gene3D" id="3.40.50.261">
    <property type="entry name" value="Succinyl-CoA synthetase domains"/>
    <property type="match status" value="2"/>
</dbReference>
<dbReference type="Pfam" id="PF13549">
    <property type="entry name" value="ATP-grasp_5"/>
    <property type="match status" value="1"/>
</dbReference>
<evidence type="ECO:0000313" key="3">
    <source>
        <dbReference type="EMBL" id="SFU09638.1"/>
    </source>
</evidence>
<accession>A0A1I7DD74</accession>
<dbReference type="InterPro" id="IPR003781">
    <property type="entry name" value="CoA-bd"/>
</dbReference>
<keyword evidence="1" id="KW-0816">Tricarboxylic acid cycle</keyword>